<sequence length="124" mass="13878">MINRRPKIIGYRLASVRPFGLTGDALEVTPHPGVFASRPSALAHVMGDNTRVIELRRGGRSSADPAGQPRPGWWHVVCAAGHVELPCATWQSADRALERIERHRECSYQHRIITRHPDVIALFQ</sequence>
<accession>A0A1U9ZXW5</accession>
<dbReference type="OrthoDB" id="9844211at2"/>
<reference evidence="2" key="1">
    <citation type="journal article" date="2017" name="Med. Chem. Commun.">
        <title>Nonomuraea sp. ATCC 55076 harbours the largest actinomycete chromosome to date and the kistamicin biosynthetic gene cluster.</title>
        <authorList>
            <person name="Nazari B."/>
            <person name="Forneris C.C."/>
            <person name="Gibson M.I."/>
            <person name="Moon K."/>
            <person name="Schramma K.R."/>
            <person name="Seyedsayamdost M.R."/>
        </authorList>
    </citation>
    <scope>NUCLEOTIDE SEQUENCE [LARGE SCALE GENOMIC DNA]</scope>
    <source>
        <strain evidence="2">ATCC 55076</strain>
    </source>
</reference>
<protein>
    <submittedName>
        <fullName evidence="1">Uncharacterized protein</fullName>
    </submittedName>
</protein>
<dbReference type="EMBL" id="CP017717">
    <property type="protein sequence ID" value="AQZ62795.1"/>
    <property type="molecule type" value="Genomic_DNA"/>
</dbReference>
<evidence type="ECO:0000313" key="2">
    <source>
        <dbReference type="Proteomes" id="UP000190797"/>
    </source>
</evidence>
<dbReference type="RefSeq" id="WP_080038978.1">
    <property type="nucleotide sequence ID" value="NZ_CP017717.1"/>
</dbReference>
<evidence type="ECO:0000313" key="1">
    <source>
        <dbReference type="EMBL" id="AQZ62795.1"/>
    </source>
</evidence>
<proteinExistence type="predicted"/>
<dbReference type="Proteomes" id="UP000190797">
    <property type="component" value="Chromosome"/>
</dbReference>
<dbReference type="KEGG" id="noa:BKM31_16195"/>
<dbReference type="AlphaFoldDB" id="A0A1U9ZXW5"/>
<keyword evidence="2" id="KW-1185">Reference proteome</keyword>
<gene>
    <name evidence="1" type="ORF">BKM31_16195</name>
</gene>
<name>A0A1U9ZXW5_9ACTN</name>
<organism evidence="1 2">
    <name type="scientific">[Actinomadura] parvosata subsp. kistnae</name>
    <dbReference type="NCBI Taxonomy" id="1909395"/>
    <lineage>
        <taxon>Bacteria</taxon>
        <taxon>Bacillati</taxon>
        <taxon>Actinomycetota</taxon>
        <taxon>Actinomycetes</taxon>
        <taxon>Streptosporangiales</taxon>
        <taxon>Streptosporangiaceae</taxon>
        <taxon>Nonomuraea</taxon>
    </lineage>
</organism>